<accession>J0WWS7</accession>
<feature type="region of interest" description="Disordered" evidence="1">
    <location>
        <begin position="308"/>
        <end position="342"/>
    </location>
</feature>
<feature type="compositionally biased region" description="Basic and acidic residues" evidence="1">
    <location>
        <begin position="621"/>
        <end position="634"/>
    </location>
</feature>
<reference evidence="3" key="1">
    <citation type="journal article" date="2012" name="Science">
        <title>The Paleozoic origin of enzymatic lignin decomposition reconstructed from 31 fungal genomes.</title>
        <authorList>
            <person name="Floudas D."/>
            <person name="Binder M."/>
            <person name="Riley R."/>
            <person name="Barry K."/>
            <person name="Blanchette R.A."/>
            <person name="Henrissat B."/>
            <person name="Martinez A.T."/>
            <person name="Otillar R."/>
            <person name="Spatafora J.W."/>
            <person name="Yadav J.S."/>
            <person name="Aerts A."/>
            <person name="Benoit I."/>
            <person name="Boyd A."/>
            <person name="Carlson A."/>
            <person name="Copeland A."/>
            <person name="Coutinho P.M."/>
            <person name="de Vries R.P."/>
            <person name="Ferreira P."/>
            <person name="Findley K."/>
            <person name="Foster B."/>
            <person name="Gaskell J."/>
            <person name="Glotzer D."/>
            <person name="Gorecki P."/>
            <person name="Heitman J."/>
            <person name="Hesse C."/>
            <person name="Hori C."/>
            <person name="Igarashi K."/>
            <person name="Jurgens J.A."/>
            <person name="Kallen N."/>
            <person name="Kersten P."/>
            <person name="Kohler A."/>
            <person name="Kuees U."/>
            <person name="Kumar T.K.A."/>
            <person name="Kuo A."/>
            <person name="LaButti K."/>
            <person name="Larrondo L.F."/>
            <person name="Lindquist E."/>
            <person name="Ling A."/>
            <person name="Lombard V."/>
            <person name="Lucas S."/>
            <person name="Lundell T."/>
            <person name="Martin R."/>
            <person name="McLaughlin D.J."/>
            <person name="Morgenstern I."/>
            <person name="Morin E."/>
            <person name="Murat C."/>
            <person name="Nagy L.G."/>
            <person name="Nolan M."/>
            <person name="Ohm R.A."/>
            <person name="Patyshakuliyeva A."/>
            <person name="Rokas A."/>
            <person name="Ruiz-Duenas F.J."/>
            <person name="Sabat G."/>
            <person name="Salamov A."/>
            <person name="Samejima M."/>
            <person name="Schmutz J."/>
            <person name="Slot J.C."/>
            <person name="St John F."/>
            <person name="Stenlid J."/>
            <person name="Sun H."/>
            <person name="Sun S."/>
            <person name="Syed K."/>
            <person name="Tsang A."/>
            <person name="Wiebenga A."/>
            <person name="Young D."/>
            <person name="Pisabarro A."/>
            <person name="Eastwood D.C."/>
            <person name="Martin F."/>
            <person name="Cullen D."/>
            <person name="Grigoriev I.V."/>
            <person name="Hibbett D.S."/>
        </authorList>
    </citation>
    <scope>NUCLEOTIDE SEQUENCE [LARGE SCALE GENOMIC DNA]</scope>
    <source>
        <strain evidence="3">TFB10046</strain>
    </source>
</reference>
<organism evidence="2 3">
    <name type="scientific">Auricularia subglabra (strain TFB-10046 / SS5)</name>
    <name type="common">White-rot fungus</name>
    <name type="synonym">Auricularia delicata (strain TFB10046)</name>
    <dbReference type="NCBI Taxonomy" id="717982"/>
    <lineage>
        <taxon>Eukaryota</taxon>
        <taxon>Fungi</taxon>
        <taxon>Dikarya</taxon>
        <taxon>Basidiomycota</taxon>
        <taxon>Agaricomycotina</taxon>
        <taxon>Agaricomycetes</taxon>
        <taxon>Auriculariales</taxon>
        <taxon>Auriculariaceae</taxon>
        <taxon>Auricularia</taxon>
    </lineage>
</organism>
<feature type="region of interest" description="Disordered" evidence="1">
    <location>
        <begin position="56"/>
        <end position="95"/>
    </location>
</feature>
<evidence type="ECO:0000313" key="3">
    <source>
        <dbReference type="Proteomes" id="UP000006514"/>
    </source>
</evidence>
<evidence type="ECO:0000256" key="1">
    <source>
        <dbReference type="SAM" id="MobiDB-lite"/>
    </source>
</evidence>
<dbReference type="EMBL" id="JH687832">
    <property type="protein sequence ID" value="EJD37974.1"/>
    <property type="molecule type" value="Genomic_DNA"/>
</dbReference>
<gene>
    <name evidence="2" type="ORF">AURDEDRAFT_129138</name>
</gene>
<protein>
    <submittedName>
        <fullName evidence="2">Uncharacterized protein</fullName>
    </submittedName>
</protein>
<name>J0WWS7_AURST</name>
<keyword evidence="3" id="KW-1185">Reference proteome</keyword>
<feature type="region of interest" description="Disordered" evidence="1">
    <location>
        <begin position="127"/>
        <end position="222"/>
    </location>
</feature>
<feature type="compositionally biased region" description="Basic and acidic residues" evidence="1">
    <location>
        <begin position="81"/>
        <end position="91"/>
    </location>
</feature>
<feature type="region of interest" description="Disordered" evidence="1">
    <location>
        <begin position="1"/>
        <end position="44"/>
    </location>
</feature>
<evidence type="ECO:0000313" key="2">
    <source>
        <dbReference type="EMBL" id="EJD37974.1"/>
    </source>
</evidence>
<feature type="region of interest" description="Disordered" evidence="1">
    <location>
        <begin position="646"/>
        <end position="668"/>
    </location>
</feature>
<proteinExistence type="predicted"/>
<feature type="region of interest" description="Disordered" evidence="1">
    <location>
        <begin position="621"/>
        <end position="640"/>
    </location>
</feature>
<feature type="compositionally biased region" description="Acidic residues" evidence="1">
    <location>
        <begin position="181"/>
        <end position="199"/>
    </location>
</feature>
<dbReference type="InParanoid" id="J0WWS7"/>
<dbReference type="AlphaFoldDB" id="J0WWS7"/>
<dbReference type="KEGG" id="adl:AURDEDRAFT_129138"/>
<sequence length="668" mass="71686">MTAVRTKANRFAKLPVQHGDDSDSGAEDAPARTPTHEGLAGKVHVADARGPWLTTLVDKPHESAGGDAYEPTTDLAAENAGGDKDSRRDYSPTDTGAVYIAEATHGSDMDIEDDHDAALSIVAIAKDKKGKGRAGTARTADEAGLTPPPKRKFKNARHDINYEEGPTPSWYEPYSPLPLPGEDEGHGEDEDVTMDDNDETAGGGFMADARKSARGGGTRADVSRDEAYAQQLHEQLNGPEPATYSDAAAAPAGPPVPALAPTTFPIRATSANLVRRATSVGVGTKAGPSNFGSLGAFTFTGPSKVQAGTAQTAGAAAQPHSAPQAHTHTPAATAPTNAPSQAGISIPADLNFTMRLWKGPVPVGPTFKSLTIHMDPEQRDDWLNYPGEATTAYPCQPGSANGDVFAQKVQMICDGIFRGQPLVEVSAAYEHNGLRGPLALIIGTKAQIDFLNGQRVINNSLQPFFCVPRDQQPSSMTHTVTGFRLPDSPAGEKRLLDALRPAVAKNQDLADWLAENGDAVPAKVTDAARWIADGLRVWPVCLNLPGTNVPGVWWNVFSRNRPARDEEDLEVFREIMEKIEFKDTIAGKYQKIGRRFHCSICLGCTHSYGLCDIASHPDWLGERPRTKNEQKTENKGIVFSEMRYVQTDSAAQRPRNGAQADKNKGRKK</sequence>
<dbReference type="Proteomes" id="UP000006514">
    <property type="component" value="Unassembled WGS sequence"/>
</dbReference>